<feature type="region of interest" description="Disordered" evidence="1">
    <location>
        <begin position="40"/>
        <end position="59"/>
    </location>
</feature>
<organism evidence="2 3">
    <name type="scientific">Eleginops maclovinus</name>
    <name type="common">Patagonian blennie</name>
    <name type="synonym">Eleginus maclovinus</name>
    <dbReference type="NCBI Taxonomy" id="56733"/>
    <lineage>
        <taxon>Eukaryota</taxon>
        <taxon>Metazoa</taxon>
        <taxon>Chordata</taxon>
        <taxon>Craniata</taxon>
        <taxon>Vertebrata</taxon>
        <taxon>Euteleostomi</taxon>
        <taxon>Actinopterygii</taxon>
        <taxon>Neopterygii</taxon>
        <taxon>Teleostei</taxon>
        <taxon>Neoteleostei</taxon>
        <taxon>Acanthomorphata</taxon>
        <taxon>Eupercaria</taxon>
        <taxon>Perciformes</taxon>
        <taxon>Notothenioidei</taxon>
        <taxon>Eleginopidae</taxon>
        <taxon>Eleginops</taxon>
    </lineage>
</organism>
<keyword evidence="3" id="KW-1185">Reference proteome</keyword>
<dbReference type="AlphaFoldDB" id="A0AAN7XFB0"/>
<evidence type="ECO:0000256" key="1">
    <source>
        <dbReference type="SAM" id="MobiDB-lite"/>
    </source>
</evidence>
<reference evidence="2 3" key="1">
    <citation type="journal article" date="2023" name="Genes (Basel)">
        <title>Chromosome-Level Genome Assembly and Circadian Gene Repertoire of the Patagonia Blennie Eleginops maclovinus-The Closest Ancestral Proxy of Antarctic Cryonotothenioids.</title>
        <authorList>
            <person name="Cheng C.C."/>
            <person name="Rivera-Colon A.G."/>
            <person name="Minhas B.F."/>
            <person name="Wilson L."/>
            <person name="Rayamajhi N."/>
            <person name="Vargas-Chacoff L."/>
            <person name="Catchen J.M."/>
        </authorList>
    </citation>
    <scope>NUCLEOTIDE SEQUENCE [LARGE SCALE GENOMIC DNA]</scope>
    <source>
        <strain evidence="2">JMC-PN-2008</strain>
    </source>
</reference>
<evidence type="ECO:0000313" key="3">
    <source>
        <dbReference type="Proteomes" id="UP001346869"/>
    </source>
</evidence>
<dbReference type="EMBL" id="JAUZQC010000014">
    <property type="protein sequence ID" value="KAK5859554.1"/>
    <property type="molecule type" value="Genomic_DNA"/>
</dbReference>
<dbReference type="Proteomes" id="UP001346869">
    <property type="component" value="Unassembled WGS sequence"/>
</dbReference>
<evidence type="ECO:0000313" key="2">
    <source>
        <dbReference type="EMBL" id="KAK5859554.1"/>
    </source>
</evidence>
<gene>
    <name evidence="2" type="ORF">PBY51_021106</name>
</gene>
<comment type="caution">
    <text evidence="2">The sequence shown here is derived from an EMBL/GenBank/DDBJ whole genome shotgun (WGS) entry which is preliminary data.</text>
</comment>
<reference evidence="2 3" key="2">
    <citation type="journal article" date="2023" name="Mol. Biol. Evol.">
        <title>Genomics of Secondarily Temperate Adaptation in the Only Non-Antarctic Icefish.</title>
        <authorList>
            <person name="Rivera-Colon A.G."/>
            <person name="Rayamajhi N."/>
            <person name="Minhas B.F."/>
            <person name="Madrigal G."/>
            <person name="Bilyk K.T."/>
            <person name="Yoon V."/>
            <person name="Hune M."/>
            <person name="Gregory S."/>
            <person name="Cheng C.H.C."/>
            <person name="Catchen J.M."/>
        </authorList>
    </citation>
    <scope>NUCLEOTIDE SEQUENCE [LARGE SCALE GENOMIC DNA]</scope>
    <source>
        <strain evidence="2">JMC-PN-2008</strain>
    </source>
</reference>
<accession>A0AAN7XFB0</accession>
<protein>
    <submittedName>
        <fullName evidence="2">Uncharacterized protein</fullName>
    </submittedName>
</protein>
<feature type="compositionally biased region" description="Pro residues" evidence="1">
    <location>
        <begin position="50"/>
        <end position="59"/>
    </location>
</feature>
<sequence>MLEAAERTTELSVQTDPVCLFPPTLSPVEPQTGLCESHQLHQRAGLGSNIPPPPFPPETPSAHIHLTLPLSVFSNYHHPPKKNLLPVLSG</sequence>
<proteinExistence type="predicted"/>
<name>A0AAN7XFB0_ELEMC</name>